<gene>
    <name evidence="6" type="ORF">BBBOND_0205030</name>
</gene>
<dbReference type="Pfam" id="PF00179">
    <property type="entry name" value="UQ_con"/>
    <property type="match status" value="1"/>
</dbReference>
<dbReference type="Gene3D" id="3.10.110.10">
    <property type="entry name" value="Ubiquitin Conjugating Enzyme"/>
    <property type="match status" value="1"/>
</dbReference>
<feature type="domain" description="UBC core" evidence="5">
    <location>
        <begin position="4"/>
        <end position="150"/>
    </location>
</feature>
<dbReference type="GO" id="GO:0005524">
    <property type="term" value="F:ATP binding"/>
    <property type="evidence" value="ECO:0007669"/>
    <property type="project" value="UniProtKB-UniRule"/>
</dbReference>
<dbReference type="InterPro" id="IPR000608">
    <property type="entry name" value="UBC"/>
</dbReference>
<dbReference type="PROSITE" id="PS50127">
    <property type="entry name" value="UBC_2"/>
    <property type="match status" value="1"/>
</dbReference>
<dbReference type="GeneID" id="24563886"/>
<proteinExistence type="inferred from homology"/>
<dbReference type="CDD" id="cd23790">
    <property type="entry name" value="UBCc_UBE2A_2B"/>
    <property type="match status" value="1"/>
</dbReference>
<reference evidence="7" key="1">
    <citation type="submission" date="2014-06" db="EMBL/GenBank/DDBJ databases">
        <authorList>
            <person name="Aslett M."/>
            <person name="De Silva N."/>
        </authorList>
    </citation>
    <scope>NUCLEOTIDE SEQUENCE [LARGE SCALE GENOMIC DNA]</scope>
    <source>
        <strain evidence="7">Bond</strain>
    </source>
</reference>
<dbReference type="SMART" id="SM00212">
    <property type="entry name" value="UBCc"/>
    <property type="match status" value="1"/>
</dbReference>
<dbReference type="InterPro" id="IPR023313">
    <property type="entry name" value="UBQ-conjugating_AS"/>
</dbReference>
<dbReference type="VEuPathDB" id="PiroplasmaDB:BBBOND_0205030"/>
<dbReference type="EMBL" id="LK391708">
    <property type="protein sequence ID" value="CDR95345.1"/>
    <property type="molecule type" value="Genomic_DNA"/>
</dbReference>
<dbReference type="KEGG" id="bbig:BBBOND_0205030"/>
<dbReference type="AlphaFoldDB" id="A0A061DC58"/>
<evidence type="ECO:0000313" key="6">
    <source>
        <dbReference type="EMBL" id="CDR95345.1"/>
    </source>
</evidence>
<keyword evidence="1" id="KW-0808">Transferase</keyword>
<sequence>MSTFARRRIVQDISKVTKDPPDGVRVEPFAENMMVCHAVITGPKNTLWETGSFHLLVRFTEDYPTKPPKIKFLSRIFHPNVYSDGRICLDILQNQWTAIYDISAVLMSIQSLLSDPNIKSPANTEAATMLEKDRVTYDKNVLRCVEDSWILPVVTENVLEF</sequence>
<dbReference type="Proteomes" id="UP000033188">
    <property type="component" value="Chromosome 2"/>
</dbReference>
<evidence type="ECO:0000313" key="7">
    <source>
        <dbReference type="Proteomes" id="UP000033188"/>
    </source>
</evidence>
<evidence type="ECO:0000259" key="5">
    <source>
        <dbReference type="PROSITE" id="PS50127"/>
    </source>
</evidence>
<dbReference type="InterPro" id="IPR016135">
    <property type="entry name" value="UBQ-conjugating_enzyme/RWD"/>
</dbReference>
<keyword evidence="4" id="KW-0547">Nucleotide-binding</keyword>
<feature type="active site" description="Glycyl thioester intermediate" evidence="3">
    <location>
        <position position="88"/>
    </location>
</feature>
<dbReference type="GO" id="GO:0016740">
    <property type="term" value="F:transferase activity"/>
    <property type="evidence" value="ECO:0007669"/>
    <property type="project" value="UniProtKB-KW"/>
</dbReference>
<dbReference type="OMA" id="MMYCHAI"/>
<keyword evidence="2 4" id="KW-0833">Ubl conjugation pathway</keyword>
<name>A0A061DC58_BABBI</name>
<keyword evidence="7" id="KW-1185">Reference proteome</keyword>
<dbReference type="InterPro" id="IPR050113">
    <property type="entry name" value="Ub_conjugating_enzyme"/>
</dbReference>
<accession>A0A061DC58</accession>
<dbReference type="RefSeq" id="XP_012767531.1">
    <property type="nucleotide sequence ID" value="XM_012912077.1"/>
</dbReference>
<dbReference type="STRING" id="5866.A0A061DC58"/>
<dbReference type="PROSITE" id="PS00183">
    <property type="entry name" value="UBC_1"/>
    <property type="match status" value="1"/>
</dbReference>
<dbReference type="SUPFAM" id="SSF54495">
    <property type="entry name" value="UBC-like"/>
    <property type="match status" value="1"/>
</dbReference>
<evidence type="ECO:0000256" key="2">
    <source>
        <dbReference type="ARBA" id="ARBA00022786"/>
    </source>
</evidence>
<comment type="similarity">
    <text evidence="4">Belongs to the ubiquitin-conjugating enzyme family.</text>
</comment>
<protein>
    <submittedName>
        <fullName evidence="6">Ubiquitin-conjugating enzyme, putative</fullName>
    </submittedName>
</protein>
<dbReference type="OrthoDB" id="9984419at2759"/>
<dbReference type="PANTHER" id="PTHR24067">
    <property type="entry name" value="UBIQUITIN-CONJUGATING ENZYME E2"/>
    <property type="match status" value="1"/>
</dbReference>
<keyword evidence="4" id="KW-0067">ATP-binding</keyword>
<evidence type="ECO:0000256" key="1">
    <source>
        <dbReference type="ARBA" id="ARBA00022679"/>
    </source>
</evidence>
<evidence type="ECO:0000256" key="3">
    <source>
        <dbReference type="PROSITE-ProRule" id="PRU10133"/>
    </source>
</evidence>
<evidence type="ECO:0000256" key="4">
    <source>
        <dbReference type="RuleBase" id="RU362109"/>
    </source>
</evidence>
<organism evidence="6 7">
    <name type="scientific">Babesia bigemina</name>
    <dbReference type="NCBI Taxonomy" id="5866"/>
    <lineage>
        <taxon>Eukaryota</taxon>
        <taxon>Sar</taxon>
        <taxon>Alveolata</taxon>
        <taxon>Apicomplexa</taxon>
        <taxon>Aconoidasida</taxon>
        <taxon>Piroplasmida</taxon>
        <taxon>Babesiidae</taxon>
        <taxon>Babesia</taxon>
    </lineage>
</organism>